<evidence type="ECO:0000313" key="2">
    <source>
        <dbReference type="Proteomes" id="UP000299102"/>
    </source>
</evidence>
<proteinExistence type="predicted"/>
<dbReference type="Proteomes" id="UP000299102">
    <property type="component" value="Unassembled WGS sequence"/>
</dbReference>
<reference evidence="1 2" key="1">
    <citation type="journal article" date="2019" name="Commun. Biol.">
        <title>The bagworm genome reveals a unique fibroin gene that provides high tensile strength.</title>
        <authorList>
            <person name="Kono N."/>
            <person name="Nakamura H."/>
            <person name="Ohtoshi R."/>
            <person name="Tomita M."/>
            <person name="Numata K."/>
            <person name="Arakawa K."/>
        </authorList>
    </citation>
    <scope>NUCLEOTIDE SEQUENCE [LARGE SCALE GENOMIC DNA]</scope>
</reference>
<dbReference type="EMBL" id="BGZK01000780">
    <property type="protein sequence ID" value="GBP60177.1"/>
    <property type="molecule type" value="Genomic_DNA"/>
</dbReference>
<comment type="caution">
    <text evidence="1">The sequence shown here is derived from an EMBL/GenBank/DDBJ whole genome shotgun (WGS) entry which is preliminary data.</text>
</comment>
<dbReference type="AlphaFoldDB" id="A0A4C1XCY7"/>
<evidence type="ECO:0000313" key="1">
    <source>
        <dbReference type="EMBL" id="GBP60177.1"/>
    </source>
</evidence>
<organism evidence="1 2">
    <name type="scientific">Eumeta variegata</name>
    <name type="common">Bagworm moth</name>
    <name type="synonym">Eumeta japonica</name>
    <dbReference type="NCBI Taxonomy" id="151549"/>
    <lineage>
        <taxon>Eukaryota</taxon>
        <taxon>Metazoa</taxon>
        <taxon>Ecdysozoa</taxon>
        <taxon>Arthropoda</taxon>
        <taxon>Hexapoda</taxon>
        <taxon>Insecta</taxon>
        <taxon>Pterygota</taxon>
        <taxon>Neoptera</taxon>
        <taxon>Endopterygota</taxon>
        <taxon>Lepidoptera</taxon>
        <taxon>Glossata</taxon>
        <taxon>Ditrysia</taxon>
        <taxon>Tineoidea</taxon>
        <taxon>Psychidae</taxon>
        <taxon>Oiketicinae</taxon>
        <taxon>Eumeta</taxon>
    </lineage>
</organism>
<accession>A0A4C1XCY7</accession>
<gene>
    <name evidence="1" type="ORF">EVAR_41868_1</name>
</gene>
<protein>
    <submittedName>
        <fullName evidence="1">Uncharacterized protein</fullName>
    </submittedName>
</protein>
<dbReference type="OrthoDB" id="7388908at2759"/>
<sequence>MKLTSKKFGVLNIAQQNFKPDHRLLLYKAQIRPHLKFCCYSSLHYITLQYITTNLLLYCRTGPVTWHDLAIVNFNIYACCLDFSGDRRLQNHARRFTSDRSEPAQPHPACR</sequence>
<keyword evidence="2" id="KW-1185">Reference proteome</keyword>
<name>A0A4C1XCY7_EUMVA</name>